<reference evidence="1" key="1">
    <citation type="submission" date="2014-05" db="EMBL/GenBank/DDBJ databases">
        <title>The transcriptome of the halophilic microalga Tetraselmis sp. GSL018 isolated from the Great Salt Lake, Utah.</title>
        <authorList>
            <person name="Jinkerson R.E."/>
            <person name="D'Adamo S."/>
            <person name="Posewitz M.C."/>
        </authorList>
    </citation>
    <scope>NUCLEOTIDE SEQUENCE</scope>
    <source>
        <strain evidence="1">GSL018</strain>
    </source>
</reference>
<proteinExistence type="predicted"/>
<dbReference type="AlphaFoldDB" id="A0A061RCL2"/>
<name>A0A061RCL2_9CHLO</name>
<accession>A0A061RCL2</accession>
<gene>
    <name evidence="1" type="ORF">TSPGSL018_8793</name>
</gene>
<sequence>MAALETAATRSIFLPARRYLRPPSLTLRRLQKLQRPVSERCLARGKISSSLNPELGTIRSDRQDIQNIKLQILQHSATLDRGQLHDRLVSDAYEGKRQKILELIQELCSRKTESRFEKSMIAGEWELVYSTCQLFRSSPFFMAIQAAFADKEKSALFFKLHDLQVKSWGASTVGRVAQNIDFESNQFRSEFDTIIFALTVVPIFGWFKLLPTFGGRVISYAEDLEFDIETGRLDMELKRTRVEAAPGIPNIKKLPVLGRALMDNDFPVSRVWKSLPWNGGRAPKCSVTVKYVDDTFRIMEDPDGELFVYSRPLGTSILD</sequence>
<organism evidence="1">
    <name type="scientific">Tetraselmis sp. GSL018</name>
    <dbReference type="NCBI Taxonomy" id="582737"/>
    <lineage>
        <taxon>Eukaryota</taxon>
        <taxon>Viridiplantae</taxon>
        <taxon>Chlorophyta</taxon>
        <taxon>core chlorophytes</taxon>
        <taxon>Chlorodendrophyceae</taxon>
        <taxon>Chlorodendrales</taxon>
        <taxon>Chlorodendraceae</taxon>
        <taxon>Tetraselmis</taxon>
    </lineage>
</organism>
<protein>
    <submittedName>
        <fullName evidence="1">Pilus assembly protein</fullName>
    </submittedName>
</protein>
<evidence type="ECO:0000313" key="1">
    <source>
        <dbReference type="EMBL" id="JAC68400.1"/>
    </source>
</evidence>
<dbReference type="EMBL" id="GBEZ01017987">
    <property type="protein sequence ID" value="JAC68400.1"/>
    <property type="molecule type" value="Transcribed_RNA"/>
</dbReference>